<sequence length="197" mass="20867">MLTLYRPGDGPWHRMPAGRKTVLLLILVLAVSLLPPVWPAAVAAPVLCVACYAVPGVGVRELARQVWALRWLVLVAFGIPCFFLGVEAAAVGTVRIVAAVALAGLLSLTTPVAVLLDVVERALRPLHRVGVDAARTALLLVVALGTVPTLARLAREVRSAQHARGARGIRVFVVPFLVLALRHADDLGDALTARGVR</sequence>
<evidence type="ECO:0000313" key="7">
    <source>
        <dbReference type="Proteomes" id="UP000076998"/>
    </source>
</evidence>
<proteinExistence type="predicted"/>
<gene>
    <name evidence="6" type="ORF">AYL44_00965</name>
</gene>
<feature type="transmembrane region" description="Helical" evidence="5">
    <location>
        <begin position="96"/>
        <end position="116"/>
    </location>
</feature>
<dbReference type="InterPro" id="IPR003339">
    <property type="entry name" value="ABC/ECF_trnsptr_transmembrane"/>
</dbReference>
<feature type="transmembrane region" description="Helical" evidence="5">
    <location>
        <begin position="67"/>
        <end position="89"/>
    </location>
</feature>
<keyword evidence="3 5" id="KW-1133">Transmembrane helix</keyword>
<evidence type="ECO:0000256" key="1">
    <source>
        <dbReference type="ARBA" id="ARBA00004141"/>
    </source>
</evidence>
<comment type="caution">
    <text evidence="6">The sequence shown here is derived from an EMBL/GenBank/DDBJ whole genome shotgun (WGS) entry which is preliminary data.</text>
</comment>
<evidence type="ECO:0000313" key="6">
    <source>
        <dbReference type="EMBL" id="OAH51909.1"/>
    </source>
</evidence>
<dbReference type="RefSeq" id="WP_064002409.1">
    <property type="nucleotide sequence ID" value="NZ_LSTV01000001.1"/>
</dbReference>
<accession>A0A177KES6</accession>
<dbReference type="GO" id="GO:0005886">
    <property type="term" value="C:plasma membrane"/>
    <property type="evidence" value="ECO:0007669"/>
    <property type="project" value="UniProtKB-ARBA"/>
</dbReference>
<evidence type="ECO:0000256" key="3">
    <source>
        <dbReference type="ARBA" id="ARBA00022989"/>
    </source>
</evidence>
<dbReference type="OrthoDB" id="509049at2"/>
<protein>
    <submittedName>
        <fullName evidence="6">Cobalt ABC transporter permease</fullName>
    </submittedName>
</protein>
<feature type="transmembrane region" description="Helical" evidence="5">
    <location>
        <begin position="136"/>
        <end position="154"/>
    </location>
</feature>
<dbReference type="Proteomes" id="UP000076998">
    <property type="component" value="Unassembled WGS sequence"/>
</dbReference>
<dbReference type="CDD" id="cd16914">
    <property type="entry name" value="EcfT"/>
    <property type="match status" value="1"/>
</dbReference>
<comment type="subcellular location">
    <subcellularLocation>
        <location evidence="1">Membrane</location>
        <topology evidence="1">Multi-pass membrane protein</topology>
    </subcellularLocation>
</comment>
<name>A0A177KES6_9MICO</name>
<reference evidence="6 7" key="1">
    <citation type="submission" date="2016-02" db="EMBL/GenBank/DDBJ databases">
        <authorList>
            <person name="Wen L."/>
            <person name="He K."/>
            <person name="Yang H."/>
        </authorList>
    </citation>
    <scope>NUCLEOTIDE SEQUENCE [LARGE SCALE GENOMIC DNA]</scope>
    <source>
        <strain evidence="6 7">CD11_3</strain>
    </source>
</reference>
<keyword evidence="2 5" id="KW-0812">Transmembrane</keyword>
<evidence type="ECO:0000256" key="2">
    <source>
        <dbReference type="ARBA" id="ARBA00022692"/>
    </source>
</evidence>
<dbReference type="AlphaFoldDB" id="A0A177KES6"/>
<dbReference type="Pfam" id="PF02361">
    <property type="entry name" value="CbiQ"/>
    <property type="match status" value="1"/>
</dbReference>
<organism evidence="6 7">
    <name type="scientific">Microbacterium oleivorans</name>
    <dbReference type="NCBI Taxonomy" id="273677"/>
    <lineage>
        <taxon>Bacteria</taxon>
        <taxon>Bacillati</taxon>
        <taxon>Actinomycetota</taxon>
        <taxon>Actinomycetes</taxon>
        <taxon>Micrococcales</taxon>
        <taxon>Microbacteriaceae</taxon>
        <taxon>Microbacterium</taxon>
    </lineage>
</organism>
<dbReference type="EMBL" id="LSTV01000001">
    <property type="protein sequence ID" value="OAH51909.1"/>
    <property type="molecule type" value="Genomic_DNA"/>
</dbReference>
<evidence type="ECO:0000256" key="4">
    <source>
        <dbReference type="ARBA" id="ARBA00023136"/>
    </source>
</evidence>
<evidence type="ECO:0000256" key="5">
    <source>
        <dbReference type="SAM" id="Phobius"/>
    </source>
</evidence>
<keyword evidence="4 5" id="KW-0472">Membrane</keyword>